<reference evidence="2" key="1">
    <citation type="journal article" date="2015" name="Nature">
        <title>Complex archaea that bridge the gap between prokaryotes and eukaryotes.</title>
        <authorList>
            <person name="Spang A."/>
            <person name="Saw J.H."/>
            <person name="Jorgensen S.L."/>
            <person name="Zaremba-Niedzwiedzka K."/>
            <person name="Martijn J."/>
            <person name="Lind A.E."/>
            <person name="van Eijk R."/>
            <person name="Schleper C."/>
            <person name="Guy L."/>
            <person name="Ettema T.J."/>
        </authorList>
    </citation>
    <scope>NUCLEOTIDE SEQUENCE</scope>
</reference>
<sequence>MLDIPETFREINTSEGETLIGPSMGVGNYSWKDWKLRWLRSLHINTDTRAIISLGFPKFCNLGEGCDKYNVSENDLLKMGGTDLYATLKIDGSLLIRYVKDGEVCWRTRGSLTVGLDNVYEIEGFVRDNPRLGDPNLYTNESILFEWVTPENKIVLTYPEPKLFLIGGVWYEKNVPWYDASPKLFTICDMLKTKNILDVAITEVYPLNNKVAVEKLIADLKGNTEIEGFVIRFANGQRLTRLKTEHYLTLHALRSHLTTAKLIELWIQWDKPKWKEYADNFEAAYDYECWQWALPAISSMFDGIREAQKSYDYVQKFVEENRHADRRSFALASQERFNGLQLSLCFTLLDHKEVQNNFWMKMILRNSKQVEMSMFKDRN</sequence>
<dbReference type="AlphaFoldDB" id="A0A0F9GI09"/>
<dbReference type="Pfam" id="PF09511">
    <property type="entry name" value="RNA_lig_T4_1"/>
    <property type="match status" value="1"/>
</dbReference>
<dbReference type="EMBL" id="LAZR01017933">
    <property type="protein sequence ID" value="KKL98398.1"/>
    <property type="molecule type" value="Genomic_DNA"/>
</dbReference>
<proteinExistence type="predicted"/>
<organism evidence="2">
    <name type="scientific">marine sediment metagenome</name>
    <dbReference type="NCBI Taxonomy" id="412755"/>
    <lineage>
        <taxon>unclassified sequences</taxon>
        <taxon>metagenomes</taxon>
        <taxon>ecological metagenomes</taxon>
    </lineage>
</organism>
<evidence type="ECO:0000313" key="2">
    <source>
        <dbReference type="EMBL" id="KKL98398.1"/>
    </source>
</evidence>
<evidence type="ECO:0000259" key="1">
    <source>
        <dbReference type="Pfam" id="PF09511"/>
    </source>
</evidence>
<protein>
    <recommendedName>
        <fullName evidence="1">T4 RNA ligase 1-like N-terminal domain-containing protein</fullName>
    </recommendedName>
</protein>
<comment type="caution">
    <text evidence="2">The sequence shown here is derived from an EMBL/GenBank/DDBJ whole genome shotgun (WGS) entry which is preliminary data.</text>
</comment>
<feature type="domain" description="T4 RNA ligase 1-like N-terminal" evidence="1">
    <location>
        <begin position="40"/>
        <end position="237"/>
    </location>
</feature>
<gene>
    <name evidence="2" type="ORF">LCGC14_1824800</name>
</gene>
<dbReference type="InterPro" id="IPR019039">
    <property type="entry name" value="T4-Rnl1-like_N"/>
</dbReference>
<accession>A0A0F9GI09</accession>
<name>A0A0F9GI09_9ZZZZ</name>